<proteinExistence type="inferred from homology"/>
<dbReference type="OrthoDB" id="9810372at2"/>
<dbReference type="SUPFAM" id="SSF53067">
    <property type="entry name" value="Actin-like ATPase domain"/>
    <property type="match status" value="1"/>
</dbReference>
<dbReference type="RefSeq" id="WP_093994428.1">
    <property type="nucleotide sequence ID" value="NZ_FXZK01000024.1"/>
</dbReference>
<dbReference type="Pfam" id="PF00480">
    <property type="entry name" value="ROK"/>
    <property type="match status" value="1"/>
</dbReference>
<name>A0A238LKS2_9RHOB</name>
<organism evidence="2 3">
    <name type="scientific">Flavimaricola marinus</name>
    <dbReference type="NCBI Taxonomy" id="1819565"/>
    <lineage>
        <taxon>Bacteria</taxon>
        <taxon>Pseudomonadati</taxon>
        <taxon>Pseudomonadota</taxon>
        <taxon>Alphaproteobacteria</taxon>
        <taxon>Rhodobacterales</taxon>
        <taxon>Paracoccaceae</taxon>
        <taxon>Flavimaricola</taxon>
    </lineage>
</organism>
<dbReference type="PROSITE" id="PS01125">
    <property type="entry name" value="ROK"/>
    <property type="match status" value="1"/>
</dbReference>
<dbReference type="AlphaFoldDB" id="A0A238LKS2"/>
<dbReference type="Gene3D" id="1.10.10.10">
    <property type="entry name" value="Winged helix-like DNA-binding domain superfamily/Winged helix DNA-binding domain"/>
    <property type="match status" value="1"/>
</dbReference>
<dbReference type="InterPro" id="IPR049874">
    <property type="entry name" value="ROK_cs"/>
</dbReference>
<dbReference type="SUPFAM" id="SSF46785">
    <property type="entry name" value="Winged helix' DNA-binding domain"/>
    <property type="match status" value="1"/>
</dbReference>
<comment type="similarity">
    <text evidence="1">Belongs to the ROK (NagC/XylR) family.</text>
</comment>
<accession>A0A238LKS2</accession>
<dbReference type="Pfam" id="PF13412">
    <property type="entry name" value="HTH_24"/>
    <property type="match status" value="1"/>
</dbReference>
<dbReference type="Gene3D" id="3.30.420.40">
    <property type="match status" value="2"/>
</dbReference>
<dbReference type="EMBL" id="FXZK01000024">
    <property type="protein sequence ID" value="SMY10289.1"/>
    <property type="molecule type" value="Genomic_DNA"/>
</dbReference>
<evidence type="ECO:0000313" key="2">
    <source>
        <dbReference type="EMBL" id="SMY10289.1"/>
    </source>
</evidence>
<gene>
    <name evidence="2" type="primary">nagC_2</name>
    <name evidence="2" type="ORF">LOM8899_04464</name>
</gene>
<reference evidence="2 3" key="1">
    <citation type="submission" date="2017-05" db="EMBL/GenBank/DDBJ databases">
        <authorList>
            <person name="Song R."/>
            <person name="Chenine A.L."/>
            <person name="Ruprecht R.M."/>
        </authorList>
    </citation>
    <scope>NUCLEOTIDE SEQUENCE [LARGE SCALE GENOMIC DNA]</scope>
    <source>
        <strain evidence="2 3">CECT 8899</strain>
    </source>
</reference>
<sequence length="408" mass="43068">MSIDPDRRVAGTDRALVAPRDTIRLQVLDCIRQTGEIARTDIATRVGVSPATVTAITVELLGAGLIEPVPTDAFQVGAKRGRPREALRLKANAKLIAGMKVGWEAITVLLSDFCGNVLGSIHYPIARKRLSAPDLADLIIAAKTEACAQLGMSVDDVSVMSIGLAGHIDGASGHVHWSSAMTERNVDFCELLSTRATCPVFIENDANLVAKAEHLFGEGRNCDDFIVITLEHGIGMGIMIDGALYRGARGCGAEFGHTKVTLDGALCQCGQHGCLEAYAGEYALLDGANMGGNGPYPNLTALTAAADRGDQAAGYILDRAGRFFAMALANLINVFDPELLILAIKDSGPHPLCQSSVLDRVNDMVIQVDAPPPRIIVHGWGDLIWAKGAAAAGIEKVSELAVRQLGAT</sequence>
<keyword evidence="3" id="KW-1185">Reference proteome</keyword>
<dbReference type="Proteomes" id="UP000201613">
    <property type="component" value="Unassembled WGS sequence"/>
</dbReference>
<dbReference type="InterPro" id="IPR036390">
    <property type="entry name" value="WH_DNA-bd_sf"/>
</dbReference>
<evidence type="ECO:0000313" key="3">
    <source>
        <dbReference type="Proteomes" id="UP000201613"/>
    </source>
</evidence>
<dbReference type="GO" id="GO:0003700">
    <property type="term" value="F:DNA-binding transcription factor activity"/>
    <property type="evidence" value="ECO:0007669"/>
    <property type="project" value="InterPro"/>
</dbReference>
<dbReference type="InterPro" id="IPR000600">
    <property type="entry name" value="ROK"/>
</dbReference>
<dbReference type="PANTHER" id="PTHR18964:SF149">
    <property type="entry name" value="BIFUNCTIONAL UDP-N-ACETYLGLUCOSAMINE 2-EPIMERASE_N-ACETYLMANNOSAMINE KINASE"/>
    <property type="match status" value="1"/>
</dbReference>
<dbReference type="PANTHER" id="PTHR18964">
    <property type="entry name" value="ROK (REPRESSOR, ORF, KINASE) FAMILY"/>
    <property type="match status" value="1"/>
</dbReference>
<evidence type="ECO:0000256" key="1">
    <source>
        <dbReference type="ARBA" id="ARBA00006479"/>
    </source>
</evidence>
<dbReference type="InterPro" id="IPR036388">
    <property type="entry name" value="WH-like_DNA-bd_sf"/>
</dbReference>
<dbReference type="InterPro" id="IPR043129">
    <property type="entry name" value="ATPase_NBD"/>
</dbReference>
<protein>
    <submittedName>
        <fullName evidence="2">N-acetylglucosamine repressor</fullName>
    </submittedName>
</protein>